<evidence type="ECO:0000256" key="4">
    <source>
        <dbReference type="ARBA" id="ARBA00022692"/>
    </source>
</evidence>
<dbReference type="AlphaFoldDB" id="A0AAV8RU02"/>
<dbReference type="PANTHER" id="PTHR13018:SF141">
    <property type="entry name" value="OS01G0950900 PROTEIN"/>
    <property type="match status" value="1"/>
</dbReference>
<feature type="transmembrane region" description="Helical" evidence="7">
    <location>
        <begin position="225"/>
        <end position="247"/>
    </location>
</feature>
<comment type="caution">
    <text evidence="10">The sequence shown here is derived from an EMBL/GenBank/DDBJ whole genome shotgun (WGS) entry which is preliminary data.</text>
</comment>
<evidence type="ECO:0000313" key="11">
    <source>
        <dbReference type="Proteomes" id="UP001222027"/>
    </source>
</evidence>
<keyword evidence="11" id="KW-1185">Reference proteome</keyword>
<feature type="transmembrane region" description="Helical" evidence="7">
    <location>
        <begin position="6"/>
        <end position="27"/>
    </location>
</feature>
<dbReference type="InterPro" id="IPR003864">
    <property type="entry name" value="CSC1/OSCA1-like_7TM"/>
</dbReference>
<gene>
    <name evidence="10" type="ORF">OPV22_001051</name>
</gene>
<evidence type="ECO:0000259" key="8">
    <source>
        <dbReference type="Pfam" id="PF02714"/>
    </source>
</evidence>
<dbReference type="InterPro" id="IPR032880">
    <property type="entry name" value="CSC1/OSCA1-like_N"/>
</dbReference>
<evidence type="ECO:0000256" key="2">
    <source>
        <dbReference type="ARBA" id="ARBA00007779"/>
    </source>
</evidence>
<evidence type="ECO:0000256" key="6">
    <source>
        <dbReference type="ARBA" id="ARBA00023136"/>
    </source>
</evidence>
<keyword evidence="3" id="KW-0813">Transport</keyword>
<dbReference type="Proteomes" id="UP001222027">
    <property type="component" value="Unassembled WGS sequence"/>
</dbReference>
<evidence type="ECO:0000313" key="10">
    <source>
        <dbReference type="EMBL" id="KAJ8510617.1"/>
    </source>
</evidence>
<comment type="similarity">
    <text evidence="2">Belongs to the CSC1 (TC 1.A.17) family.</text>
</comment>
<protein>
    <recommendedName>
        <fullName evidence="12">CSC1/OSCA1-like 7TM region domain-containing protein</fullName>
    </recommendedName>
</protein>
<organism evidence="10 11">
    <name type="scientific">Ensete ventricosum</name>
    <name type="common">Abyssinian banana</name>
    <name type="synonym">Musa ensete</name>
    <dbReference type="NCBI Taxonomy" id="4639"/>
    <lineage>
        <taxon>Eukaryota</taxon>
        <taxon>Viridiplantae</taxon>
        <taxon>Streptophyta</taxon>
        <taxon>Embryophyta</taxon>
        <taxon>Tracheophyta</taxon>
        <taxon>Spermatophyta</taxon>
        <taxon>Magnoliopsida</taxon>
        <taxon>Liliopsida</taxon>
        <taxon>Zingiberales</taxon>
        <taxon>Musaceae</taxon>
        <taxon>Ensete</taxon>
    </lineage>
</organism>
<dbReference type="PANTHER" id="PTHR13018">
    <property type="entry name" value="PROBABLE MEMBRANE PROTEIN DUF221-RELATED"/>
    <property type="match status" value="1"/>
</dbReference>
<dbReference type="EMBL" id="JAQQAF010000001">
    <property type="protein sequence ID" value="KAJ8510617.1"/>
    <property type="molecule type" value="Genomic_DNA"/>
</dbReference>
<reference evidence="10 11" key="1">
    <citation type="submission" date="2022-12" db="EMBL/GenBank/DDBJ databases">
        <title>Chromosome-scale assembly of the Ensete ventricosum genome.</title>
        <authorList>
            <person name="Dussert Y."/>
            <person name="Stocks J."/>
            <person name="Wendawek A."/>
            <person name="Woldeyes F."/>
            <person name="Nichols R.A."/>
            <person name="Borrell J.S."/>
        </authorList>
    </citation>
    <scope>NUCLEOTIDE SEQUENCE [LARGE SCALE GENOMIC DNA]</scope>
    <source>
        <strain evidence="11">cv. Maze</strain>
        <tissue evidence="10">Seeds</tissue>
    </source>
</reference>
<feature type="transmembrane region" description="Helical" evidence="7">
    <location>
        <begin position="295"/>
        <end position="320"/>
    </location>
</feature>
<dbReference type="GO" id="GO:0005227">
    <property type="term" value="F:calcium-activated cation channel activity"/>
    <property type="evidence" value="ECO:0007669"/>
    <property type="project" value="InterPro"/>
</dbReference>
<comment type="subcellular location">
    <subcellularLocation>
        <location evidence="1">Membrane</location>
        <topology evidence="1">Multi-pass membrane protein</topology>
    </subcellularLocation>
</comment>
<accession>A0AAV8RU02</accession>
<sequence>MNAASLLASAGMNIGLALVVLSLFSVLKKQPCSAPVYFARRVAGREALPLYPSFSLARLRPTASWISRAFRVTEDEVLRIQGLDALVVLRLFKFGTKFFTVCSIIGLLILVPVNFTCHDGHSRSEFSYSMDAFTISNIGNGSNRLWIHFSCLCFISFYILYLLYMELPVAFVSFKSRCGAAFAAQTQQHIHPLLWTTEAAPEPRDIIWKNLAIPCHLLTLYRTGIFIAALLLTVFFALPVTAVQGIAQFENLKKWFPPAKAIQIMPILFFMVSKGAVSDDFVVIVFVLQSDFFITYILTDGLSGFSLEILQLGLVTWHVVRTCSFGQSIENDSYLFGFPYYRVIPIVSLAILIGMVYAVISPLLLPFLIIYFLLGYAVYVNQMQDVYDITYDTCGQYWPHIHHYLFVTIVLMQITMIGFFGLKSKPGASVSTILLLLMTILFNEYCKIRFVPTFCHCPIKVAKENDDCDGREGELQANQEIAINAYHPPWMRPVSFAGDADYMKPLVSSS</sequence>
<dbReference type="GO" id="GO:0005886">
    <property type="term" value="C:plasma membrane"/>
    <property type="evidence" value="ECO:0007669"/>
    <property type="project" value="TreeGrafter"/>
</dbReference>
<evidence type="ECO:0000256" key="5">
    <source>
        <dbReference type="ARBA" id="ARBA00022989"/>
    </source>
</evidence>
<proteinExistence type="inferred from homology"/>
<dbReference type="Pfam" id="PF13967">
    <property type="entry name" value="RSN1_TM"/>
    <property type="match status" value="1"/>
</dbReference>
<feature type="transmembrane region" description="Helical" evidence="7">
    <location>
        <begin position="145"/>
        <end position="164"/>
    </location>
</feature>
<keyword evidence="4 7" id="KW-0812">Transmembrane</keyword>
<feature type="transmembrane region" description="Helical" evidence="7">
    <location>
        <begin position="401"/>
        <end position="420"/>
    </location>
</feature>
<evidence type="ECO:0000256" key="3">
    <source>
        <dbReference type="ARBA" id="ARBA00022448"/>
    </source>
</evidence>
<feature type="domain" description="CSC1/OSCA1-like N-terminal transmembrane" evidence="9">
    <location>
        <begin position="6"/>
        <end position="166"/>
    </location>
</feature>
<feature type="transmembrane region" description="Helical" evidence="7">
    <location>
        <begin position="363"/>
        <end position="381"/>
    </location>
</feature>
<keyword evidence="5 7" id="KW-1133">Transmembrane helix</keyword>
<evidence type="ECO:0000256" key="1">
    <source>
        <dbReference type="ARBA" id="ARBA00004141"/>
    </source>
</evidence>
<feature type="transmembrane region" description="Helical" evidence="7">
    <location>
        <begin position="340"/>
        <end position="358"/>
    </location>
</feature>
<evidence type="ECO:0008006" key="12">
    <source>
        <dbReference type="Google" id="ProtNLM"/>
    </source>
</evidence>
<feature type="transmembrane region" description="Helical" evidence="7">
    <location>
        <begin position="98"/>
        <end position="115"/>
    </location>
</feature>
<feature type="domain" description="CSC1/OSCA1-like 7TM region" evidence="8">
    <location>
        <begin position="289"/>
        <end position="420"/>
    </location>
</feature>
<feature type="transmembrane region" description="Helical" evidence="7">
    <location>
        <begin position="427"/>
        <end position="445"/>
    </location>
</feature>
<dbReference type="Pfam" id="PF02714">
    <property type="entry name" value="RSN1_7TM"/>
    <property type="match status" value="1"/>
</dbReference>
<evidence type="ECO:0000259" key="9">
    <source>
        <dbReference type="Pfam" id="PF13967"/>
    </source>
</evidence>
<dbReference type="InterPro" id="IPR045122">
    <property type="entry name" value="Csc1-like"/>
</dbReference>
<name>A0AAV8RU02_ENSVE</name>
<evidence type="ECO:0000256" key="7">
    <source>
        <dbReference type="SAM" id="Phobius"/>
    </source>
</evidence>
<keyword evidence="6 7" id="KW-0472">Membrane</keyword>